<proteinExistence type="predicted"/>
<evidence type="ECO:0000313" key="1">
    <source>
        <dbReference type="EMBL" id="WCT09998.1"/>
    </source>
</evidence>
<reference evidence="1 2" key="1">
    <citation type="submission" date="2023-02" db="EMBL/GenBank/DDBJ databases">
        <title>Genome sequence of Mucilaginibacter jinjuensis strain KACC 16571.</title>
        <authorList>
            <person name="Kim S."/>
            <person name="Heo J."/>
            <person name="Kwon S.-W."/>
        </authorList>
    </citation>
    <scope>NUCLEOTIDE SEQUENCE [LARGE SCALE GENOMIC DNA]</scope>
    <source>
        <strain evidence="1 2">KACC 16571</strain>
    </source>
</reference>
<gene>
    <name evidence="1" type="ORF">PQO05_14795</name>
</gene>
<evidence type="ECO:0000313" key="2">
    <source>
        <dbReference type="Proteomes" id="UP001216139"/>
    </source>
</evidence>
<dbReference type="EMBL" id="CP117167">
    <property type="protein sequence ID" value="WCT09998.1"/>
    <property type="molecule type" value="Genomic_DNA"/>
</dbReference>
<dbReference type="RefSeq" id="WP_273628094.1">
    <property type="nucleotide sequence ID" value="NZ_CP117167.1"/>
</dbReference>
<dbReference type="InterPro" id="IPR025737">
    <property type="entry name" value="FApF"/>
</dbReference>
<keyword evidence="2" id="KW-1185">Reference proteome</keyword>
<protein>
    <submittedName>
        <fullName evidence="1">Transporter</fullName>
    </submittedName>
</protein>
<organism evidence="1 2">
    <name type="scientific">Mucilaginibacter jinjuensis</name>
    <dbReference type="NCBI Taxonomy" id="1176721"/>
    <lineage>
        <taxon>Bacteria</taxon>
        <taxon>Pseudomonadati</taxon>
        <taxon>Bacteroidota</taxon>
        <taxon>Sphingobacteriia</taxon>
        <taxon>Sphingobacteriales</taxon>
        <taxon>Sphingobacteriaceae</taxon>
        <taxon>Mucilaginibacter</taxon>
    </lineage>
</organism>
<dbReference type="Proteomes" id="UP001216139">
    <property type="component" value="Chromosome"/>
</dbReference>
<dbReference type="Pfam" id="PF13557">
    <property type="entry name" value="Phenol_MetA_deg"/>
    <property type="match status" value="1"/>
</dbReference>
<sequence>MKNKSTLSIITCLLLCISAQKGFSQLKGDRLLGGIGLDAGSQAPAETFSLLVPLYFYDASSLKNANGNKIAEPNFNMFITGVGGSYVSSLKILGANYGASVLLPFAQNRIQGNNVDSKSSFAYSDTYLQPFQLGWKTKVADVVFSYGMYIPTGKYEFGGSSNAGLGMFTNEFQTGTTLRLDPKGSISFSSLFSYEIHNDKKGTDIKPGDILSIEGGLGKTWYTFNGSKIPSSIIKAGAVYYMQFKTSNDELPAPAIITPYANSIYLPGKDHVYSAGLEGNILLTKSRMLFGLRWFDEFSAVNRFQGNTFFVTIAHVFSTASKKKAE</sequence>
<name>A0ABY7T2F0_9SPHI</name>
<accession>A0ABY7T2F0</accession>